<keyword evidence="4" id="KW-0067">ATP-binding</keyword>
<evidence type="ECO:0000256" key="3">
    <source>
        <dbReference type="ARBA" id="ARBA00022806"/>
    </source>
</evidence>
<evidence type="ECO:0000313" key="7">
    <source>
        <dbReference type="Proteomes" id="UP001217776"/>
    </source>
</evidence>
<evidence type="ECO:0000256" key="2">
    <source>
        <dbReference type="ARBA" id="ARBA00022801"/>
    </source>
</evidence>
<dbReference type="GO" id="GO:0005524">
    <property type="term" value="F:ATP binding"/>
    <property type="evidence" value="ECO:0007669"/>
    <property type="project" value="UniProtKB-KW"/>
</dbReference>
<dbReference type="RefSeq" id="WP_008766827.1">
    <property type="nucleotide sequence ID" value="NZ_BAABXH010000002.1"/>
</dbReference>
<keyword evidence="2" id="KW-0378">Hydrolase</keyword>
<dbReference type="Pfam" id="PF00580">
    <property type="entry name" value="UvrD-helicase"/>
    <property type="match status" value="1"/>
</dbReference>
<organism evidence="6 7">
    <name type="scientific">Bacteroides thetaiotaomicron</name>
    <dbReference type="NCBI Taxonomy" id="818"/>
    <lineage>
        <taxon>Bacteria</taxon>
        <taxon>Pseudomonadati</taxon>
        <taxon>Bacteroidota</taxon>
        <taxon>Bacteroidia</taxon>
        <taxon>Bacteroidales</taxon>
        <taxon>Bacteroidaceae</taxon>
        <taxon>Bacteroides</taxon>
    </lineage>
</organism>
<dbReference type="PANTHER" id="PTHR11070">
    <property type="entry name" value="UVRD / RECB / PCRA DNA HELICASE FAMILY MEMBER"/>
    <property type="match status" value="1"/>
</dbReference>
<evidence type="ECO:0000259" key="5">
    <source>
        <dbReference type="Pfam" id="PF00580"/>
    </source>
</evidence>
<evidence type="ECO:0000313" key="6">
    <source>
        <dbReference type="EMBL" id="MDC2238489.1"/>
    </source>
</evidence>
<dbReference type="Gene3D" id="3.40.50.300">
    <property type="entry name" value="P-loop containing nucleotide triphosphate hydrolases"/>
    <property type="match status" value="2"/>
</dbReference>
<dbReference type="GO" id="GO:0003677">
    <property type="term" value="F:DNA binding"/>
    <property type="evidence" value="ECO:0007669"/>
    <property type="project" value="InterPro"/>
</dbReference>
<proteinExistence type="predicted"/>
<evidence type="ECO:0000256" key="1">
    <source>
        <dbReference type="ARBA" id="ARBA00022741"/>
    </source>
</evidence>
<feature type="domain" description="UvrD-like helicase ATP-binding" evidence="5">
    <location>
        <begin position="224"/>
        <end position="516"/>
    </location>
</feature>
<dbReference type="InterPro" id="IPR000212">
    <property type="entry name" value="DNA_helicase_UvrD/REP"/>
</dbReference>
<dbReference type="SUPFAM" id="SSF52540">
    <property type="entry name" value="P-loop containing nucleoside triphosphate hydrolases"/>
    <property type="match status" value="1"/>
</dbReference>
<keyword evidence="1" id="KW-0547">Nucleotide-binding</keyword>
<protein>
    <submittedName>
        <fullName evidence="6">UvrD-helicase domain-containing protein</fullName>
    </submittedName>
</protein>
<dbReference type="InterPro" id="IPR014016">
    <property type="entry name" value="UvrD-like_ATP-bd"/>
</dbReference>
<dbReference type="Proteomes" id="UP001217776">
    <property type="component" value="Unassembled WGS sequence"/>
</dbReference>
<keyword evidence="3" id="KW-0347">Helicase</keyword>
<dbReference type="InterPro" id="IPR027417">
    <property type="entry name" value="P-loop_NTPase"/>
</dbReference>
<accession>A0AAP3WHN8</accession>
<comment type="caution">
    <text evidence="6">The sequence shown here is derived from an EMBL/GenBank/DDBJ whole genome shotgun (WGS) entry which is preliminary data.</text>
</comment>
<reference evidence="6" key="1">
    <citation type="submission" date="2022-10" db="EMBL/GenBank/DDBJ databases">
        <title>Human gut microbiome strain richness.</title>
        <authorList>
            <person name="Chen-Liaw A."/>
        </authorList>
    </citation>
    <scope>NUCLEOTIDE SEQUENCE</scope>
    <source>
        <strain evidence="6">1001283st1_A3_1001283B150304_161114</strain>
    </source>
</reference>
<dbReference type="EMBL" id="JAQNVG010000051">
    <property type="protein sequence ID" value="MDC2238489.1"/>
    <property type="molecule type" value="Genomic_DNA"/>
</dbReference>
<dbReference type="GO" id="GO:0016787">
    <property type="term" value="F:hydrolase activity"/>
    <property type="evidence" value="ECO:0007669"/>
    <property type="project" value="UniProtKB-KW"/>
</dbReference>
<evidence type="ECO:0000256" key="4">
    <source>
        <dbReference type="ARBA" id="ARBA00022840"/>
    </source>
</evidence>
<dbReference type="AlphaFoldDB" id="A0AAP3WHN8"/>
<gene>
    <name evidence="6" type="ORF">PO127_22350</name>
</gene>
<name>A0AAP3WHN8_BACT4</name>
<dbReference type="GO" id="GO:0003678">
    <property type="term" value="F:DNA helicase activity"/>
    <property type="evidence" value="ECO:0007669"/>
    <property type="project" value="InterPro"/>
</dbReference>
<sequence>MNFIFITYDAIVEFASDRFFQSAEYLESSMLCDVLQGASTYWEHNKIVFQITEKGCFFYTHKLDKKQGLIFDLSTFKGFELSSREQIISIFQKTVKYAVRYFEKLPVATCERLLPGLPTTIVFPFPFTATKDVNKILIDRNSSKQDRKERNYLTVYFFGNDDKAKVSFTNLNKALGELDKLQYSPTQLNTLEPKISAALAVTDLNSLNLSIDSKIGYDNWQYYLTENQKSFVTSPISGAERLEGAAGTGKTLSMILKCIHLLKEKIEKNEEYHIIFVTHSLATKERIIDIFLNNWSAFKDYQEKDGTRPYISIFVTTLQEWSADHLGTNSITENEYLDKDASDSKAMQILYIEEALDKVLKSQWTAFKIICSPEFSSFLSHTPKENLLEMMQQEIAVLIKGRASSIWDRYKELTRPKYSIPLKNDADKNFMFLIFNQYQKSLERVGQYDSDDIVLSALGQINTPIWSRRVNREGYNACFIDETHLFNINELSIFHYINKPDCRTNIIFAIDKSQAVGDWGVDDQVISNTFNINIDTKEKHKFGTVFRSSPDIVQLAFNILSSGVTLFTNFENPLDYSSFNFTKEDERKCERPLYKLCSDDEKTIEEAFIWADTYCKEKNCLKSNVLIITTTDFLLKQAESYAKSSHKAFEVLKSRSDSKTIRMAFEGNKYILGGIDYVGGLEFEAVVIIGVDEGRVPPSKSINGDASHFMNYAWYNRMYVAVTRAKYAILLLGVQGRGRSSLLESSIYNEVINFEE</sequence>